<evidence type="ECO:0000256" key="14">
    <source>
        <dbReference type="ARBA" id="ARBA00022884"/>
    </source>
</evidence>
<feature type="domain" description="DRBM" evidence="17">
    <location>
        <begin position="164"/>
        <end position="233"/>
    </location>
</feature>
<dbReference type="InterPro" id="IPR036389">
    <property type="entry name" value="RNase_III_sf"/>
</dbReference>
<evidence type="ECO:0000256" key="3">
    <source>
        <dbReference type="ARBA" id="ARBA00010183"/>
    </source>
</evidence>
<dbReference type="NCBIfam" id="TIGR02191">
    <property type="entry name" value="RNaseIII"/>
    <property type="match status" value="1"/>
</dbReference>
<evidence type="ECO:0000256" key="6">
    <source>
        <dbReference type="ARBA" id="ARBA00022552"/>
    </source>
</evidence>
<dbReference type="CDD" id="cd10845">
    <property type="entry name" value="DSRM_RNAse_III_family"/>
    <property type="match status" value="1"/>
</dbReference>
<dbReference type="SMART" id="SM00535">
    <property type="entry name" value="RIBOc"/>
    <property type="match status" value="1"/>
</dbReference>
<dbReference type="CDD" id="cd00593">
    <property type="entry name" value="RIBOc"/>
    <property type="match status" value="1"/>
</dbReference>
<protein>
    <recommendedName>
        <fullName evidence="15">Ribonuclease 3</fullName>
        <ecNumber evidence="15">3.1.26.3</ecNumber>
    </recommendedName>
    <alternativeName>
        <fullName evidence="15">Ribonuclease III</fullName>
        <shortName evidence="15">RNase III</shortName>
    </alternativeName>
</protein>
<dbReference type="GO" id="GO:0019843">
    <property type="term" value="F:rRNA binding"/>
    <property type="evidence" value="ECO:0007669"/>
    <property type="project" value="UniProtKB-KW"/>
</dbReference>
<organism evidence="19 20">
    <name type="scientific">Pelotomaculum isophthalicicum JI</name>
    <dbReference type="NCBI Taxonomy" id="947010"/>
    <lineage>
        <taxon>Bacteria</taxon>
        <taxon>Bacillati</taxon>
        <taxon>Bacillota</taxon>
        <taxon>Clostridia</taxon>
        <taxon>Eubacteriales</taxon>
        <taxon>Desulfotomaculaceae</taxon>
        <taxon>Pelotomaculum</taxon>
    </lineage>
</organism>
<keyword evidence="6 15" id="KW-0698">rRNA processing</keyword>
<feature type="binding site" evidence="15">
    <location>
        <position position="123"/>
    </location>
    <ligand>
        <name>Mg(2+)</name>
        <dbReference type="ChEBI" id="CHEBI:18420"/>
    </ligand>
</feature>
<dbReference type="GO" id="GO:0010468">
    <property type="term" value="P:regulation of gene expression"/>
    <property type="evidence" value="ECO:0007669"/>
    <property type="project" value="TreeGrafter"/>
</dbReference>
<evidence type="ECO:0000256" key="10">
    <source>
        <dbReference type="ARBA" id="ARBA00022723"/>
    </source>
</evidence>
<dbReference type="SUPFAM" id="SSF54768">
    <property type="entry name" value="dsRNA-binding domain-like"/>
    <property type="match status" value="1"/>
</dbReference>
<dbReference type="PROSITE" id="PS50137">
    <property type="entry name" value="DS_RBD"/>
    <property type="match status" value="1"/>
</dbReference>
<dbReference type="HAMAP" id="MF_00104">
    <property type="entry name" value="RNase_III"/>
    <property type="match status" value="1"/>
</dbReference>
<keyword evidence="14 15" id="KW-0694">RNA-binding</keyword>
<evidence type="ECO:0000256" key="13">
    <source>
        <dbReference type="ARBA" id="ARBA00022842"/>
    </source>
</evidence>
<keyword evidence="5 15" id="KW-0963">Cytoplasm</keyword>
<dbReference type="PANTHER" id="PTHR11207">
    <property type="entry name" value="RIBONUCLEASE III"/>
    <property type="match status" value="1"/>
</dbReference>
<dbReference type="EC" id="3.1.26.3" evidence="15"/>
<comment type="function">
    <text evidence="15">Digests double-stranded RNA. Involved in the processing of primary rRNA transcript to yield the immediate precursors to the large and small rRNAs (23S and 16S). Processes some mRNAs, and tRNAs when they are encoded in the rRNA operon. Processes pre-crRNA and tracrRNA of type II CRISPR loci if present in the organism.</text>
</comment>
<evidence type="ECO:0000259" key="18">
    <source>
        <dbReference type="PROSITE" id="PS50142"/>
    </source>
</evidence>
<evidence type="ECO:0000256" key="4">
    <source>
        <dbReference type="ARBA" id="ARBA00011738"/>
    </source>
</evidence>
<accession>A0A9X4JVW7</accession>
<dbReference type="InterPro" id="IPR014720">
    <property type="entry name" value="dsRBD_dom"/>
</dbReference>
<gene>
    <name evidence="15 19" type="primary">rnc</name>
    <name evidence="19" type="ORF">L7E55_06950</name>
</gene>
<dbReference type="Pfam" id="PF00035">
    <property type="entry name" value="dsrm"/>
    <property type="match status" value="1"/>
</dbReference>
<dbReference type="PROSITE" id="PS50142">
    <property type="entry name" value="RNASE_3_2"/>
    <property type="match status" value="1"/>
</dbReference>
<dbReference type="GO" id="GO:0006364">
    <property type="term" value="P:rRNA processing"/>
    <property type="evidence" value="ECO:0007669"/>
    <property type="project" value="UniProtKB-UniRule"/>
</dbReference>
<dbReference type="EMBL" id="JAKOAV010000010">
    <property type="protein sequence ID" value="MDF9408098.1"/>
    <property type="molecule type" value="Genomic_DNA"/>
</dbReference>
<comment type="similarity">
    <text evidence="3">Belongs to the ribonuclease III family.</text>
</comment>
<evidence type="ECO:0000256" key="11">
    <source>
        <dbReference type="ARBA" id="ARBA00022759"/>
    </source>
</evidence>
<sequence>MSKIKDCRSRLRRRLGMDWRDDNLLSVALTHSSFTYENRHTGAENNQRLEFLGDAVLELAVSDYLYRNNPGRDEGELTKLRAAIVCEPSLARVAGGLELGLCLSMGKGEERSGGRERPSILADAFEALLGAVYLDQGLDRAAEIAIRCLTPVISDVMEGRLERDYKTELQELVQQRGGETVQYVILKEDGPDHDKTFTAGVIYQGQMFGTGTGRSKKDAEQRAAKSALSKISK</sequence>
<dbReference type="SUPFAM" id="SSF69065">
    <property type="entry name" value="RNase III domain-like"/>
    <property type="match status" value="1"/>
</dbReference>
<feature type="binding site" evidence="15">
    <location>
        <position position="126"/>
    </location>
    <ligand>
        <name>Mg(2+)</name>
        <dbReference type="ChEBI" id="CHEBI:18420"/>
    </ligand>
</feature>
<keyword evidence="8 15" id="KW-0819">tRNA processing</keyword>
<dbReference type="GO" id="GO:0005737">
    <property type="term" value="C:cytoplasm"/>
    <property type="evidence" value="ECO:0007669"/>
    <property type="project" value="UniProtKB-SubCell"/>
</dbReference>
<dbReference type="GO" id="GO:0004525">
    <property type="term" value="F:ribonuclease III activity"/>
    <property type="evidence" value="ECO:0007669"/>
    <property type="project" value="UniProtKB-UniRule"/>
</dbReference>
<dbReference type="GO" id="GO:0003725">
    <property type="term" value="F:double-stranded RNA binding"/>
    <property type="evidence" value="ECO:0007669"/>
    <property type="project" value="TreeGrafter"/>
</dbReference>
<comment type="subunit">
    <text evidence="4 15">Homodimer.</text>
</comment>
<feature type="active site" evidence="15">
    <location>
        <position position="54"/>
    </location>
</feature>
<evidence type="ECO:0000256" key="12">
    <source>
        <dbReference type="ARBA" id="ARBA00022801"/>
    </source>
</evidence>
<keyword evidence="20" id="KW-1185">Reference proteome</keyword>
<evidence type="ECO:0000256" key="16">
    <source>
        <dbReference type="SAM" id="MobiDB-lite"/>
    </source>
</evidence>
<evidence type="ECO:0000256" key="8">
    <source>
        <dbReference type="ARBA" id="ARBA00022694"/>
    </source>
</evidence>
<dbReference type="PANTHER" id="PTHR11207:SF0">
    <property type="entry name" value="RIBONUCLEASE 3"/>
    <property type="match status" value="1"/>
</dbReference>
<feature type="domain" description="RNase III" evidence="18">
    <location>
        <begin position="8"/>
        <end position="137"/>
    </location>
</feature>
<dbReference type="Proteomes" id="UP001154312">
    <property type="component" value="Unassembled WGS sequence"/>
</dbReference>
<evidence type="ECO:0000256" key="2">
    <source>
        <dbReference type="ARBA" id="ARBA00004496"/>
    </source>
</evidence>
<dbReference type="Pfam" id="PF14622">
    <property type="entry name" value="Ribonucleas_3_3"/>
    <property type="match status" value="1"/>
</dbReference>
<name>A0A9X4JVW7_9FIRM</name>
<feature type="active site" evidence="15">
    <location>
        <position position="126"/>
    </location>
</feature>
<keyword evidence="7 15" id="KW-0507">mRNA processing</keyword>
<dbReference type="GO" id="GO:0042802">
    <property type="term" value="F:identical protein binding"/>
    <property type="evidence" value="ECO:0007669"/>
    <property type="project" value="UniProtKB-ARBA"/>
</dbReference>
<dbReference type="SMART" id="SM00358">
    <property type="entry name" value="DSRM"/>
    <property type="match status" value="1"/>
</dbReference>
<evidence type="ECO:0000259" key="17">
    <source>
        <dbReference type="PROSITE" id="PS50137"/>
    </source>
</evidence>
<dbReference type="FunFam" id="1.10.1520.10:FF:000001">
    <property type="entry name" value="Ribonuclease 3"/>
    <property type="match status" value="1"/>
</dbReference>
<keyword evidence="9 15" id="KW-0540">Nuclease</keyword>
<dbReference type="FunFam" id="3.30.160.20:FF:000003">
    <property type="entry name" value="Ribonuclease 3"/>
    <property type="match status" value="1"/>
</dbReference>
<proteinExistence type="inferred from homology"/>
<keyword evidence="12 15" id="KW-0378">Hydrolase</keyword>
<evidence type="ECO:0000313" key="20">
    <source>
        <dbReference type="Proteomes" id="UP001154312"/>
    </source>
</evidence>
<dbReference type="GO" id="GO:0046872">
    <property type="term" value="F:metal ion binding"/>
    <property type="evidence" value="ECO:0007669"/>
    <property type="project" value="UniProtKB-KW"/>
</dbReference>
<keyword evidence="13 15" id="KW-0460">Magnesium</keyword>
<evidence type="ECO:0000256" key="7">
    <source>
        <dbReference type="ARBA" id="ARBA00022664"/>
    </source>
</evidence>
<keyword evidence="10 15" id="KW-0479">Metal-binding</keyword>
<keyword evidence="11 15" id="KW-0255">Endonuclease</keyword>
<evidence type="ECO:0000256" key="1">
    <source>
        <dbReference type="ARBA" id="ARBA00000109"/>
    </source>
</evidence>
<dbReference type="GO" id="GO:0006397">
    <property type="term" value="P:mRNA processing"/>
    <property type="evidence" value="ECO:0007669"/>
    <property type="project" value="UniProtKB-UniRule"/>
</dbReference>
<comment type="cofactor">
    <cofactor evidence="15">
        <name>Mg(2+)</name>
        <dbReference type="ChEBI" id="CHEBI:18420"/>
    </cofactor>
</comment>
<comment type="caution">
    <text evidence="19">The sequence shown here is derived from an EMBL/GenBank/DDBJ whole genome shotgun (WGS) entry which is preliminary data.</text>
</comment>
<dbReference type="PROSITE" id="PS00517">
    <property type="entry name" value="RNASE_3_1"/>
    <property type="match status" value="1"/>
</dbReference>
<dbReference type="InterPro" id="IPR011907">
    <property type="entry name" value="RNase_III"/>
</dbReference>
<feature type="region of interest" description="Disordered" evidence="16">
    <location>
        <begin position="211"/>
        <end position="233"/>
    </location>
</feature>
<evidence type="ECO:0000256" key="15">
    <source>
        <dbReference type="HAMAP-Rule" id="MF_00104"/>
    </source>
</evidence>
<reference evidence="19" key="1">
    <citation type="submission" date="2022-02" db="EMBL/GenBank/DDBJ databases">
        <authorList>
            <person name="Leng L."/>
        </authorList>
    </citation>
    <scope>NUCLEOTIDE SEQUENCE</scope>
    <source>
        <strain evidence="19">JI</strain>
    </source>
</reference>
<dbReference type="InterPro" id="IPR000999">
    <property type="entry name" value="RNase_III_dom"/>
</dbReference>
<dbReference type="Gene3D" id="3.30.160.20">
    <property type="match status" value="1"/>
</dbReference>
<dbReference type="AlphaFoldDB" id="A0A9X4JVW7"/>
<dbReference type="GO" id="GO:0008033">
    <property type="term" value="P:tRNA processing"/>
    <property type="evidence" value="ECO:0007669"/>
    <property type="project" value="UniProtKB-KW"/>
</dbReference>
<feature type="binding site" evidence="15">
    <location>
        <position position="50"/>
    </location>
    <ligand>
        <name>Mg(2+)</name>
        <dbReference type="ChEBI" id="CHEBI:18420"/>
    </ligand>
</feature>
<comment type="catalytic activity">
    <reaction evidence="1 15">
        <text>Endonucleolytic cleavage to 5'-phosphomonoester.</text>
        <dbReference type="EC" id="3.1.26.3"/>
    </reaction>
</comment>
<keyword evidence="15" id="KW-0699">rRNA-binding</keyword>
<evidence type="ECO:0000256" key="5">
    <source>
        <dbReference type="ARBA" id="ARBA00022490"/>
    </source>
</evidence>
<evidence type="ECO:0000313" key="19">
    <source>
        <dbReference type="EMBL" id="MDF9408098.1"/>
    </source>
</evidence>
<dbReference type="Gene3D" id="1.10.1520.10">
    <property type="entry name" value="Ribonuclease III domain"/>
    <property type="match status" value="1"/>
</dbReference>
<evidence type="ECO:0000256" key="9">
    <source>
        <dbReference type="ARBA" id="ARBA00022722"/>
    </source>
</evidence>
<comment type="subcellular location">
    <subcellularLocation>
        <location evidence="2 15">Cytoplasm</location>
    </subcellularLocation>
</comment>